<proteinExistence type="predicted"/>
<gene>
    <name evidence="1" type="ORF">Hsar01_03636</name>
</gene>
<protein>
    <submittedName>
        <fullName evidence="1">Uncharacterized protein</fullName>
    </submittedName>
</protein>
<sequence>MNREVFVEWFHERQRRNQLAVHHLRVEQKRAVVDSLIDDVEIWAVQCCSNRQKSFAVLIYEYRKLD</sequence>
<evidence type="ECO:0000313" key="1">
    <source>
        <dbReference type="EMBL" id="GAA5484392.1"/>
    </source>
</evidence>
<reference evidence="1 2" key="1">
    <citation type="submission" date="2024-02" db="EMBL/GenBank/DDBJ databases">
        <title>Haloferula sargassicola NBRC 104335.</title>
        <authorList>
            <person name="Ichikawa N."/>
            <person name="Katano-Makiyama Y."/>
            <person name="Hidaka K."/>
        </authorList>
    </citation>
    <scope>NUCLEOTIDE SEQUENCE [LARGE SCALE GENOMIC DNA]</scope>
    <source>
        <strain evidence="1 2">NBRC 104335</strain>
    </source>
</reference>
<keyword evidence="2" id="KW-1185">Reference proteome</keyword>
<accession>A0ABP9USI6</accession>
<organism evidence="1 2">
    <name type="scientific">Haloferula sargassicola</name>
    <dbReference type="NCBI Taxonomy" id="490096"/>
    <lineage>
        <taxon>Bacteria</taxon>
        <taxon>Pseudomonadati</taxon>
        <taxon>Verrucomicrobiota</taxon>
        <taxon>Verrucomicrobiia</taxon>
        <taxon>Verrucomicrobiales</taxon>
        <taxon>Verrucomicrobiaceae</taxon>
        <taxon>Haloferula</taxon>
    </lineage>
</organism>
<dbReference type="Proteomes" id="UP001476282">
    <property type="component" value="Unassembled WGS sequence"/>
</dbReference>
<comment type="caution">
    <text evidence="1">The sequence shown here is derived from an EMBL/GenBank/DDBJ whole genome shotgun (WGS) entry which is preliminary data.</text>
</comment>
<dbReference type="EMBL" id="BAABRI010000024">
    <property type="protein sequence ID" value="GAA5484392.1"/>
    <property type="molecule type" value="Genomic_DNA"/>
</dbReference>
<evidence type="ECO:0000313" key="2">
    <source>
        <dbReference type="Proteomes" id="UP001476282"/>
    </source>
</evidence>
<name>A0ABP9USI6_9BACT</name>